<keyword evidence="2" id="KW-1185">Reference proteome</keyword>
<dbReference type="EMBL" id="JARK01001342">
    <property type="protein sequence ID" value="EYC29088.1"/>
    <property type="molecule type" value="Genomic_DNA"/>
</dbReference>
<dbReference type="Proteomes" id="UP000024635">
    <property type="component" value="Unassembled WGS sequence"/>
</dbReference>
<dbReference type="AlphaFoldDB" id="A0A016VQS7"/>
<evidence type="ECO:0000313" key="2">
    <source>
        <dbReference type="Proteomes" id="UP000024635"/>
    </source>
</evidence>
<evidence type="ECO:0000313" key="1">
    <source>
        <dbReference type="EMBL" id="EYC29088.1"/>
    </source>
</evidence>
<accession>A0A016VQS7</accession>
<gene>
    <name evidence="1" type="primary">Acey_s0006.g2779</name>
    <name evidence="1" type="ORF">Y032_0006g2779</name>
</gene>
<proteinExistence type="predicted"/>
<sequence length="178" mass="20342">MISFGHLPEDKEFAIARSRISARSTRKMLFALLYVALISVNVVISAENVTSLSETDEQIRDFVMTVLLLRDVKHAQETGKGVQKATSEEFMHNRASVLKLADQTLKQVDSASAPVKTLFQKIFALETDKNNRDKEREAEIAEVICHTFLLFYYIKVECFNPYAYALIQADRESLRQTY</sequence>
<organism evidence="1 2">
    <name type="scientific">Ancylostoma ceylanicum</name>
    <dbReference type="NCBI Taxonomy" id="53326"/>
    <lineage>
        <taxon>Eukaryota</taxon>
        <taxon>Metazoa</taxon>
        <taxon>Ecdysozoa</taxon>
        <taxon>Nematoda</taxon>
        <taxon>Chromadorea</taxon>
        <taxon>Rhabditida</taxon>
        <taxon>Rhabditina</taxon>
        <taxon>Rhabditomorpha</taxon>
        <taxon>Strongyloidea</taxon>
        <taxon>Ancylostomatidae</taxon>
        <taxon>Ancylostomatinae</taxon>
        <taxon>Ancylostoma</taxon>
    </lineage>
</organism>
<reference evidence="2" key="1">
    <citation type="journal article" date="2015" name="Nat. Genet.">
        <title>The genome and transcriptome of the zoonotic hookworm Ancylostoma ceylanicum identify infection-specific gene families.</title>
        <authorList>
            <person name="Schwarz E.M."/>
            <person name="Hu Y."/>
            <person name="Antoshechkin I."/>
            <person name="Miller M.M."/>
            <person name="Sternberg P.W."/>
            <person name="Aroian R.V."/>
        </authorList>
    </citation>
    <scope>NUCLEOTIDE SEQUENCE</scope>
    <source>
        <strain evidence="2">HY135</strain>
    </source>
</reference>
<name>A0A016VQS7_9BILA</name>
<protein>
    <submittedName>
        <fullName evidence="1">Uncharacterized protein</fullName>
    </submittedName>
</protein>
<comment type="caution">
    <text evidence="1">The sequence shown here is derived from an EMBL/GenBank/DDBJ whole genome shotgun (WGS) entry which is preliminary data.</text>
</comment>